<feature type="domain" description="CFEM" evidence="18">
    <location>
        <begin position="1"/>
        <end position="109"/>
    </location>
</feature>
<dbReference type="InterPro" id="IPR008427">
    <property type="entry name" value="Extracellular_membr_CFEM_dom"/>
</dbReference>
<comment type="subcellular location">
    <subcellularLocation>
        <location evidence="1">Cell membrane</location>
        <topology evidence="1">Lipid-anchor</topology>
        <topology evidence="1">GPI-anchor</topology>
    </subcellularLocation>
    <subcellularLocation>
        <location evidence="2">Secreted</location>
    </subcellularLocation>
</comment>
<evidence type="ECO:0000256" key="7">
    <source>
        <dbReference type="ARBA" id="ARBA00022622"/>
    </source>
</evidence>
<comment type="similarity">
    <text evidence="3">Belongs to the RBT5 family.</text>
</comment>
<keyword evidence="13" id="KW-0325">Glycoprotein</keyword>
<keyword evidence="11" id="KW-0472">Membrane</keyword>
<feature type="disulfide bond" evidence="15">
    <location>
        <begin position="40"/>
        <end position="47"/>
    </location>
</feature>
<dbReference type="RefSeq" id="XP_018029092.1">
    <property type="nucleotide sequence ID" value="XM_018179780.1"/>
</dbReference>
<evidence type="ECO:0000256" key="17">
    <source>
        <dbReference type="SAM" id="SignalP"/>
    </source>
</evidence>
<dbReference type="AlphaFoldDB" id="A0A177BWI2"/>
<evidence type="ECO:0000256" key="12">
    <source>
        <dbReference type="ARBA" id="ARBA00023157"/>
    </source>
</evidence>
<dbReference type="GeneID" id="28763266"/>
<evidence type="ECO:0000256" key="11">
    <source>
        <dbReference type="ARBA" id="ARBA00023136"/>
    </source>
</evidence>
<gene>
    <name evidence="19" type="ORF">CC84DRAFT_1169885</name>
</gene>
<feature type="region of interest" description="Disordered" evidence="16">
    <location>
        <begin position="105"/>
        <end position="146"/>
    </location>
</feature>
<evidence type="ECO:0000313" key="20">
    <source>
        <dbReference type="Proteomes" id="UP000077069"/>
    </source>
</evidence>
<evidence type="ECO:0000256" key="5">
    <source>
        <dbReference type="ARBA" id="ARBA00022525"/>
    </source>
</evidence>
<evidence type="ECO:0000256" key="1">
    <source>
        <dbReference type="ARBA" id="ARBA00004609"/>
    </source>
</evidence>
<feature type="disulfide bond" evidence="15">
    <location>
        <begin position="49"/>
        <end position="82"/>
    </location>
</feature>
<feature type="chain" id="PRO_5008057396" description="CFEM domain-containing protein" evidence="17">
    <location>
        <begin position="19"/>
        <end position="170"/>
    </location>
</feature>
<dbReference type="InParanoid" id="A0A177BWI2"/>
<protein>
    <recommendedName>
        <fullName evidence="18">CFEM domain-containing protein</fullName>
    </recommendedName>
</protein>
<dbReference type="EMBL" id="KV441564">
    <property type="protein sequence ID" value="OAF98726.1"/>
    <property type="molecule type" value="Genomic_DNA"/>
</dbReference>
<evidence type="ECO:0000256" key="3">
    <source>
        <dbReference type="ARBA" id="ARBA00010031"/>
    </source>
</evidence>
<dbReference type="GO" id="GO:0005576">
    <property type="term" value="C:extracellular region"/>
    <property type="evidence" value="ECO:0007669"/>
    <property type="project" value="UniProtKB-SubCell"/>
</dbReference>
<keyword evidence="9 17" id="KW-0732">Signal</keyword>
<sequence>MRFSNVAILFALSSCAVAQDILGSLPRCGQNCFGNNFQGCQQFDYKCICGNKDLIAELSCCVSKNCNSNDQNTIITLASGLCKAYGVDVPTQASCAASASSTASTASSVSSGSASSAGGSSVTTAPATTSASESQSAAAQTSTGSPGAAGPVATAGAGLGLAVGVLLAAL</sequence>
<evidence type="ECO:0000256" key="9">
    <source>
        <dbReference type="ARBA" id="ARBA00022729"/>
    </source>
</evidence>
<evidence type="ECO:0000256" key="14">
    <source>
        <dbReference type="ARBA" id="ARBA00023288"/>
    </source>
</evidence>
<keyword evidence="10 15" id="KW-0408">Iron</keyword>
<evidence type="ECO:0000256" key="6">
    <source>
        <dbReference type="ARBA" id="ARBA00022617"/>
    </source>
</evidence>
<keyword evidence="14" id="KW-0449">Lipoprotein</keyword>
<dbReference type="GO" id="GO:0098552">
    <property type="term" value="C:side of membrane"/>
    <property type="evidence" value="ECO:0007669"/>
    <property type="project" value="UniProtKB-KW"/>
</dbReference>
<evidence type="ECO:0000256" key="8">
    <source>
        <dbReference type="ARBA" id="ARBA00022723"/>
    </source>
</evidence>
<accession>A0A177BWI2</accession>
<dbReference type="STRING" id="1460663.A0A177BWI2"/>
<evidence type="ECO:0000259" key="18">
    <source>
        <dbReference type="PROSITE" id="PS52012"/>
    </source>
</evidence>
<dbReference type="SMART" id="SM00747">
    <property type="entry name" value="CFEM"/>
    <property type="match status" value="1"/>
</dbReference>
<keyword evidence="8 15" id="KW-0479">Metal-binding</keyword>
<dbReference type="Proteomes" id="UP000077069">
    <property type="component" value="Unassembled WGS sequence"/>
</dbReference>
<dbReference type="PANTHER" id="PTHR37928">
    <property type="entry name" value="CFEM DOMAIN PROTEIN (AFU_ORTHOLOGUE AFUA_6G14090)"/>
    <property type="match status" value="1"/>
</dbReference>
<evidence type="ECO:0000256" key="16">
    <source>
        <dbReference type="SAM" id="MobiDB-lite"/>
    </source>
</evidence>
<feature type="signal peptide" evidence="17">
    <location>
        <begin position="1"/>
        <end position="18"/>
    </location>
</feature>
<keyword evidence="6 15" id="KW-0349">Heme</keyword>
<keyword evidence="5" id="KW-0964">Secreted</keyword>
<organism evidence="19 20">
    <name type="scientific">Paraphaeosphaeria sporulosa</name>
    <dbReference type="NCBI Taxonomy" id="1460663"/>
    <lineage>
        <taxon>Eukaryota</taxon>
        <taxon>Fungi</taxon>
        <taxon>Dikarya</taxon>
        <taxon>Ascomycota</taxon>
        <taxon>Pezizomycotina</taxon>
        <taxon>Dothideomycetes</taxon>
        <taxon>Pleosporomycetidae</taxon>
        <taxon>Pleosporales</taxon>
        <taxon>Massarineae</taxon>
        <taxon>Didymosphaeriaceae</taxon>
        <taxon>Paraphaeosphaeria</taxon>
    </lineage>
</organism>
<evidence type="ECO:0000256" key="4">
    <source>
        <dbReference type="ARBA" id="ARBA00022475"/>
    </source>
</evidence>
<dbReference type="Pfam" id="PF05730">
    <property type="entry name" value="CFEM"/>
    <property type="match status" value="1"/>
</dbReference>
<evidence type="ECO:0000256" key="13">
    <source>
        <dbReference type="ARBA" id="ARBA00023180"/>
    </source>
</evidence>
<dbReference type="PROSITE" id="PS52012">
    <property type="entry name" value="CFEM"/>
    <property type="match status" value="1"/>
</dbReference>
<comment type="caution">
    <text evidence="15">Lacks conserved residue(s) required for the propagation of feature annotation.</text>
</comment>
<dbReference type="InterPro" id="IPR051735">
    <property type="entry name" value="CFEM_domain"/>
</dbReference>
<dbReference type="GO" id="GO:0046872">
    <property type="term" value="F:metal ion binding"/>
    <property type="evidence" value="ECO:0007669"/>
    <property type="project" value="UniProtKB-UniRule"/>
</dbReference>
<keyword evidence="4" id="KW-1003">Cell membrane</keyword>
<dbReference type="PROSITE" id="PS51257">
    <property type="entry name" value="PROKAR_LIPOPROTEIN"/>
    <property type="match status" value="1"/>
</dbReference>
<dbReference type="PANTHER" id="PTHR37928:SF2">
    <property type="entry name" value="GPI ANCHORED CFEM DOMAIN PROTEIN (AFU_ORTHOLOGUE AFUA_6G10580)"/>
    <property type="match status" value="1"/>
</dbReference>
<keyword evidence="12 15" id="KW-1015">Disulfide bond</keyword>
<dbReference type="GO" id="GO:0005886">
    <property type="term" value="C:plasma membrane"/>
    <property type="evidence" value="ECO:0007669"/>
    <property type="project" value="UniProtKB-SubCell"/>
</dbReference>
<reference evidence="19 20" key="1">
    <citation type="submission" date="2016-05" db="EMBL/GenBank/DDBJ databases">
        <title>Comparative analysis of secretome profiles of manganese(II)-oxidizing ascomycete fungi.</title>
        <authorList>
            <consortium name="DOE Joint Genome Institute"/>
            <person name="Zeiner C.A."/>
            <person name="Purvine S.O."/>
            <person name="Zink E.M."/>
            <person name="Wu S."/>
            <person name="Pasa-Tolic L."/>
            <person name="Chaput D.L."/>
            <person name="Haridas S."/>
            <person name="Grigoriev I.V."/>
            <person name="Santelli C.M."/>
            <person name="Hansel C.M."/>
        </authorList>
    </citation>
    <scope>NUCLEOTIDE SEQUENCE [LARGE SCALE GENOMIC DNA]</scope>
    <source>
        <strain evidence="19 20">AP3s5-JAC2a</strain>
    </source>
</reference>
<feature type="binding site" description="axial binding residue" evidence="15">
    <location>
        <position position="44"/>
    </location>
    <ligand>
        <name>heme</name>
        <dbReference type="ChEBI" id="CHEBI:30413"/>
    </ligand>
    <ligandPart>
        <name>Fe</name>
        <dbReference type="ChEBI" id="CHEBI:18248"/>
    </ligandPart>
</feature>
<dbReference type="OrthoDB" id="3065412at2759"/>
<evidence type="ECO:0000256" key="15">
    <source>
        <dbReference type="PROSITE-ProRule" id="PRU01356"/>
    </source>
</evidence>
<proteinExistence type="inferred from homology"/>
<keyword evidence="7" id="KW-0336">GPI-anchor</keyword>
<evidence type="ECO:0000256" key="2">
    <source>
        <dbReference type="ARBA" id="ARBA00004613"/>
    </source>
</evidence>
<keyword evidence="20" id="KW-1185">Reference proteome</keyword>
<name>A0A177BWI2_9PLEO</name>
<evidence type="ECO:0000256" key="10">
    <source>
        <dbReference type="ARBA" id="ARBA00023004"/>
    </source>
</evidence>
<evidence type="ECO:0000313" key="19">
    <source>
        <dbReference type="EMBL" id="OAF98726.1"/>
    </source>
</evidence>